<protein>
    <submittedName>
        <fullName evidence="2">Uncharacterized protein</fullName>
    </submittedName>
</protein>
<dbReference type="EnsemblPlants" id="ONIVA04G15610.1">
    <property type="protein sequence ID" value="ONIVA04G15610.1"/>
    <property type="gene ID" value="ONIVA04G15610"/>
</dbReference>
<evidence type="ECO:0000313" key="2">
    <source>
        <dbReference type="EnsemblPlants" id="ONIVA04G15610.1"/>
    </source>
</evidence>
<keyword evidence="3" id="KW-1185">Reference proteome</keyword>
<dbReference type="HOGENOM" id="CLU_1734413_0_0_1"/>
<name>A0A0E0H2N1_ORYNI</name>
<dbReference type="AlphaFoldDB" id="A0A0E0H2N1"/>
<reference evidence="2" key="2">
    <citation type="submission" date="2018-04" db="EMBL/GenBank/DDBJ databases">
        <title>OnivRS2 (Oryza nivara Reference Sequence Version 2).</title>
        <authorList>
            <person name="Zhang J."/>
            <person name="Kudrna D."/>
            <person name="Lee S."/>
            <person name="Talag J."/>
            <person name="Rajasekar S."/>
            <person name="Welchert J."/>
            <person name="Hsing Y.-I."/>
            <person name="Wing R.A."/>
        </authorList>
    </citation>
    <scope>NUCLEOTIDE SEQUENCE [LARGE SCALE GENOMIC DNA]</scope>
    <source>
        <strain evidence="2">SL10</strain>
    </source>
</reference>
<proteinExistence type="predicted"/>
<sequence length="151" mass="16515">MDPRLLDSPSSAPPPRHRQRPPSVVLPERPCARLMTGVEGCGQAPGMESAVRAVRTDAVVEADRHRRRCVGRGVRRALGGESGRRAALARAEDGQVRRRPFGHRAERTGGGGGRRRGSVKERLGRTTPGGRRRWRVHAQANKQQQLVVGLS</sequence>
<evidence type="ECO:0000313" key="3">
    <source>
        <dbReference type="Proteomes" id="UP000006591"/>
    </source>
</evidence>
<feature type="compositionally biased region" description="Polar residues" evidence="1">
    <location>
        <begin position="140"/>
        <end position="151"/>
    </location>
</feature>
<feature type="region of interest" description="Disordered" evidence="1">
    <location>
        <begin position="1"/>
        <end position="28"/>
    </location>
</feature>
<organism evidence="2">
    <name type="scientific">Oryza nivara</name>
    <name type="common">Indian wild rice</name>
    <name type="synonym">Oryza sativa f. spontanea</name>
    <dbReference type="NCBI Taxonomy" id="4536"/>
    <lineage>
        <taxon>Eukaryota</taxon>
        <taxon>Viridiplantae</taxon>
        <taxon>Streptophyta</taxon>
        <taxon>Embryophyta</taxon>
        <taxon>Tracheophyta</taxon>
        <taxon>Spermatophyta</taxon>
        <taxon>Magnoliopsida</taxon>
        <taxon>Liliopsida</taxon>
        <taxon>Poales</taxon>
        <taxon>Poaceae</taxon>
        <taxon>BOP clade</taxon>
        <taxon>Oryzoideae</taxon>
        <taxon>Oryzeae</taxon>
        <taxon>Oryzinae</taxon>
        <taxon>Oryza</taxon>
    </lineage>
</organism>
<dbReference type="Proteomes" id="UP000006591">
    <property type="component" value="Chromosome 4"/>
</dbReference>
<feature type="region of interest" description="Disordered" evidence="1">
    <location>
        <begin position="85"/>
        <end position="151"/>
    </location>
</feature>
<dbReference type="Gramene" id="ONIVA04G15610.1">
    <property type="protein sequence ID" value="ONIVA04G15610.1"/>
    <property type="gene ID" value="ONIVA04G15610"/>
</dbReference>
<reference evidence="2" key="1">
    <citation type="submission" date="2015-04" db="UniProtKB">
        <authorList>
            <consortium name="EnsemblPlants"/>
        </authorList>
    </citation>
    <scope>IDENTIFICATION</scope>
    <source>
        <strain evidence="2">SL10</strain>
    </source>
</reference>
<evidence type="ECO:0000256" key="1">
    <source>
        <dbReference type="SAM" id="MobiDB-lite"/>
    </source>
</evidence>
<accession>A0A0E0H2N1</accession>